<dbReference type="EMBL" id="JBHSXM010000001">
    <property type="protein sequence ID" value="MFC6835070.1"/>
    <property type="molecule type" value="Genomic_DNA"/>
</dbReference>
<name>A0ABD5U690_9EURY</name>
<keyword evidence="2" id="KW-1133">Transmembrane helix</keyword>
<protein>
    <submittedName>
        <fullName evidence="3">Uncharacterized protein</fullName>
    </submittedName>
</protein>
<dbReference type="Proteomes" id="UP001596406">
    <property type="component" value="Unassembled WGS sequence"/>
</dbReference>
<sequence length="265" mass="29578">MMQGTMDLLVPLFFVGFFAAAIVAVAFAGNRYIRGTYLAGFFTVFIAVNLFVSVIPAPVVHWHKFSDVRDQDQTHYELRVVDAEGRELQYDNKATLGANGVAMADLHREMRTERTAEGNREMGQYLLDRATRYRSSVEEERPWRFLRFPPHSTTGTWTPQRLSNYDEFVGVRLYRFNVSTSEDGQEVTDTDETLLLSYDGPSDRLAIHEPGAIEHTEGADVVEGTNAEADRESRSDDVRTPRAGRPVAAVPGPSRDARSVGGVGT</sequence>
<keyword evidence="4" id="KW-1185">Reference proteome</keyword>
<comment type="caution">
    <text evidence="3">The sequence shown here is derived from an EMBL/GenBank/DDBJ whole genome shotgun (WGS) entry which is preliminary data.</text>
</comment>
<keyword evidence="2" id="KW-0812">Transmembrane</keyword>
<dbReference type="AlphaFoldDB" id="A0ABD5U690"/>
<feature type="transmembrane region" description="Helical" evidence="2">
    <location>
        <begin position="38"/>
        <end position="60"/>
    </location>
</feature>
<feature type="region of interest" description="Disordered" evidence="1">
    <location>
        <begin position="211"/>
        <end position="265"/>
    </location>
</feature>
<feature type="compositionally biased region" description="Basic and acidic residues" evidence="1">
    <location>
        <begin position="228"/>
        <end position="240"/>
    </location>
</feature>
<gene>
    <name evidence="3" type="ORF">ACFQHK_00940</name>
</gene>
<dbReference type="RefSeq" id="WP_304446778.1">
    <property type="nucleotide sequence ID" value="NZ_JARRAH010000001.1"/>
</dbReference>
<evidence type="ECO:0000256" key="2">
    <source>
        <dbReference type="SAM" id="Phobius"/>
    </source>
</evidence>
<proteinExistence type="predicted"/>
<evidence type="ECO:0000313" key="3">
    <source>
        <dbReference type="EMBL" id="MFC6835070.1"/>
    </source>
</evidence>
<accession>A0ABD5U690</accession>
<keyword evidence="2" id="KW-0472">Membrane</keyword>
<reference evidence="3 4" key="1">
    <citation type="journal article" date="2019" name="Int. J. Syst. Evol. Microbiol.">
        <title>The Global Catalogue of Microorganisms (GCM) 10K type strain sequencing project: providing services to taxonomists for standard genome sequencing and annotation.</title>
        <authorList>
            <consortium name="The Broad Institute Genomics Platform"/>
            <consortium name="The Broad Institute Genome Sequencing Center for Infectious Disease"/>
            <person name="Wu L."/>
            <person name="Ma J."/>
        </authorList>
    </citation>
    <scope>NUCLEOTIDE SEQUENCE [LARGE SCALE GENOMIC DNA]</scope>
    <source>
        <strain evidence="3 4">PSRA2</strain>
    </source>
</reference>
<evidence type="ECO:0000313" key="4">
    <source>
        <dbReference type="Proteomes" id="UP001596406"/>
    </source>
</evidence>
<organism evidence="3 4">
    <name type="scientific">Halomarina ordinaria</name>
    <dbReference type="NCBI Taxonomy" id="3033939"/>
    <lineage>
        <taxon>Archaea</taxon>
        <taxon>Methanobacteriati</taxon>
        <taxon>Methanobacteriota</taxon>
        <taxon>Stenosarchaea group</taxon>
        <taxon>Halobacteria</taxon>
        <taxon>Halobacteriales</taxon>
        <taxon>Natronomonadaceae</taxon>
        <taxon>Halomarina</taxon>
    </lineage>
</organism>
<evidence type="ECO:0000256" key="1">
    <source>
        <dbReference type="SAM" id="MobiDB-lite"/>
    </source>
</evidence>